<comment type="caution">
    <text evidence="1">The sequence shown here is derived from an EMBL/GenBank/DDBJ whole genome shotgun (WGS) entry which is preliminary data.</text>
</comment>
<dbReference type="InterPro" id="IPR023833">
    <property type="entry name" value="Signal_pept_SipW-depend-type"/>
</dbReference>
<dbReference type="EMBL" id="WOCA01000008">
    <property type="protein sequence ID" value="MUK89067.1"/>
    <property type="molecule type" value="Genomic_DNA"/>
</dbReference>
<dbReference type="GO" id="GO:0051301">
    <property type="term" value="P:cell division"/>
    <property type="evidence" value="ECO:0007669"/>
    <property type="project" value="UniProtKB-KW"/>
</dbReference>
<dbReference type="Proteomes" id="UP000469125">
    <property type="component" value="Unassembled WGS sequence"/>
</dbReference>
<accession>A0A6N8FM41</accession>
<proteinExistence type="predicted"/>
<dbReference type="Pfam" id="PF12389">
    <property type="entry name" value="Peptidase_M73"/>
    <property type="match status" value="1"/>
</dbReference>
<evidence type="ECO:0000313" key="1">
    <source>
        <dbReference type="EMBL" id="MUK89067.1"/>
    </source>
</evidence>
<protein>
    <submittedName>
        <fullName evidence="1">Cell division protein FtsN</fullName>
    </submittedName>
</protein>
<name>A0A6N8FM41_9BACI</name>
<gene>
    <name evidence="1" type="ORF">GMD78_11850</name>
</gene>
<dbReference type="RefSeq" id="WP_155669035.1">
    <property type="nucleotide sequence ID" value="NZ_WOCA01000008.1"/>
</dbReference>
<reference evidence="1 2" key="1">
    <citation type="submission" date="2019-11" db="EMBL/GenBank/DDBJ databases">
        <authorList>
            <person name="Li X."/>
        </authorList>
    </citation>
    <scope>NUCLEOTIDE SEQUENCE [LARGE SCALE GENOMIC DNA]</scope>
    <source>
        <strain evidence="1 2">L9</strain>
    </source>
</reference>
<evidence type="ECO:0000313" key="2">
    <source>
        <dbReference type="Proteomes" id="UP000469125"/>
    </source>
</evidence>
<keyword evidence="1" id="KW-0131">Cell cycle</keyword>
<sequence>MSIKKKLGMGITAAALGIALVGGGTFAYFSDAEETNNTFAAGTLDLSVDPTTIVDVDNLKPGDVIFREFELINDGSLDISSVDLTTEYTVDDANGDNTGDMGEHIKVLFLENGDKTDWNPIEGWDYNDVVSETTLADLQAMTPDAVDDLESFWTWLFGGTGEESGLAAGDSDQMYVAFEFVDNGEDQNEFQGDALQLTWTFNAHQTEGEMR</sequence>
<dbReference type="InterPro" id="IPR022121">
    <property type="entry name" value="Peptidase_M73_camelysin"/>
</dbReference>
<organism evidence="1 2">
    <name type="scientific">Ornithinibacillus caprae</name>
    <dbReference type="NCBI Taxonomy" id="2678566"/>
    <lineage>
        <taxon>Bacteria</taxon>
        <taxon>Bacillati</taxon>
        <taxon>Bacillota</taxon>
        <taxon>Bacilli</taxon>
        <taxon>Bacillales</taxon>
        <taxon>Bacillaceae</taxon>
        <taxon>Ornithinibacillus</taxon>
    </lineage>
</organism>
<keyword evidence="2" id="KW-1185">Reference proteome</keyword>
<dbReference type="NCBIfam" id="TIGR04088">
    <property type="entry name" value="cognate_SipW"/>
    <property type="match status" value="1"/>
</dbReference>
<dbReference type="AlphaFoldDB" id="A0A6N8FM41"/>
<keyword evidence="1" id="KW-0132">Cell division</keyword>